<protein>
    <recommendedName>
        <fullName evidence="2">Transcription-repair-coupling factor C-terminal domain-containing protein</fullName>
    </recommendedName>
</protein>
<sequence length="58" mass="6759">DPDSLYYKSPLFSKILDYIQKQPCVFQMKENKDKLSLVATGVPELHSAIDLLRKIKEY</sequence>
<dbReference type="EMBL" id="BARW01040499">
    <property type="protein sequence ID" value="GAJ18405.1"/>
    <property type="molecule type" value="Genomic_DNA"/>
</dbReference>
<organism evidence="1">
    <name type="scientific">marine sediment metagenome</name>
    <dbReference type="NCBI Taxonomy" id="412755"/>
    <lineage>
        <taxon>unclassified sequences</taxon>
        <taxon>metagenomes</taxon>
        <taxon>ecological metagenomes</taxon>
    </lineage>
</organism>
<evidence type="ECO:0000313" key="1">
    <source>
        <dbReference type="EMBL" id="GAJ18405.1"/>
    </source>
</evidence>
<proteinExistence type="predicted"/>
<name>X1VZG3_9ZZZZ</name>
<gene>
    <name evidence="1" type="ORF">S12H4_61158</name>
</gene>
<accession>X1VZG3</accession>
<feature type="non-terminal residue" evidence="1">
    <location>
        <position position="1"/>
    </location>
</feature>
<evidence type="ECO:0008006" key="2">
    <source>
        <dbReference type="Google" id="ProtNLM"/>
    </source>
</evidence>
<reference evidence="1" key="1">
    <citation type="journal article" date="2014" name="Front. Microbiol.">
        <title>High frequency of phylogenetically diverse reductive dehalogenase-homologous genes in deep subseafloor sedimentary metagenomes.</title>
        <authorList>
            <person name="Kawai M."/>
            <person name="Futagami T."/>
            <person name="Toyoda A."/>
            <person name="Takaki Y."/>
            <person name="Nishi S."/>
            <person name="Hori S."/>
            <person name="Arai W."/>
            <person name="Tsubouchi T."/>
            <person name="Morono Y."/>
            <person name="Uchiyama I."/>
            <person name="Ito T."/>
            <person name="Fujiyama A."/>
            <person name="Inagaki F."/>
            <person name="Takami H."/>
        </authorList>
    </citation>
    <scope>NUCLEOTIDE SEQUENCE</scope>
    <source>
        <strain evidence="1">Expedition CK06-06</strain>
    </source>
</reference>
<comment type="caution">
    <text evidence="1">The sequence shown here is derived from an EMBL/GenBank/DDBJ whole genome shotgun (WGS) entry which is preliminary data.</text>
</comment>
<dbReference type="AlphaFoldDB" id="X1VZG3"/>